<keyword evidence="2" id="KW-1185">Reference proteome</keyword>
<gene>
    <name evidence="1" type="ORF">CLV75_2536</name>
</gene>
<dbReference type="EMBL" id="RCCT01000003">
    <property type="protein sequence ID" value="RLK07413.1"/>
    <property type="molecule type" value="Genomic_DNA"/>
</dbReference>
<evidence type="ECO:0000313" key="1">
    <source>
        <dbReference type="EMBL" id="RLK07413.1"/>
    </source>
</evidence>
<dbReference type="RefSeq" id="WP_010441297.1">
    <property type="nucleotide sequence ID" value="NZ_AEYW01000012.1"/>
</dbReference>
<dbReference type="Proteomes" id="UP000271700">
    <property type="component" value="Unassembled WGS sequence"/>
</dbReference>
<dbReference type="STRING" id="981384.GCA_000192475_02133"/>
<sequence length="465" mass="49468">MNTRLNPLAGRYFNDPSLAASVSSLAEVFAPPSASEQYAFARANNERAEGQRLSQLWDAAGDDFDKQGVAVGQWNPNQSYYAVDTADATARRGQDLVAETSRLNNEADNAAAYDQAVLDAIFDMGDTVLEHGEVTPGISPEIAAELGIPAFPAQSGADLGAPAPPLSEDEVEAQLLLEAIRDGLFDTEDLLEERRSDVNVETIETPDGPRVATRADAIGQEPYINRGAQAAPELETYRTPDGQTGTAEFDVEQRRWVDTQTRRVLPEGTVTGKISDTSEGFGATTSNVTRGNAIIAEAQYGLERVSEFRELLEQNPGIMGIPGMIRGLAQDLVAAADEAGAAFGTIDSVEEARALAASIGASGDYDPAFAQAAAYALEMAYLQAKAQDPQGEVNVRELERLLGLYDGGIAGNSKVLAVLDALEPQLHDRMAYGAQLRGETSPAPADAGAPQSLSDAELFRKYGLE</sequence>
<organism evidence="1 2">
    <name type="scientific">Ruegeria conchae</name>
    <dbReference type="NCBI Taxonomy" id="981384"/>
    <lineage>
        <taxon>Bacteria</taxon>
        <taxon>Pseudomonadati</taxon>
        <taxon>Pseudomonadota</taxon>
        <taxon>Alphaproteobacteria</taxon>
        <taxon>Rhodobacterales</taxon>
        <taxon>Roseobacteraceae</taxon>
        <taxon>Ruegeria</taxon>
    </lineage>
</organism>
<dbReference type="AlphaFoldDB" id="A0A497ZK81"/>
<dbReference type="OrthoDB" id="8421506at2"/>
<reference evidence="1 2" key="1">
    <citation type="submission" date="2018-10" db="EMBL/GenBank/DDBJ databases">
        <title>Genomic Encyclopedia of Archaeal and Bacterial Type Strains, Phase II (KMG-II): from individual species to whole genera.</title>
        <authorList>
            <person name="Goeker M."/>
        </authorList>
    </citation>
    <scope>NUCLEOTIDE SEQUENCE [LARGE SCALE GENOMIC DNA]</scope>
    <source>
        <strain evidence="1 2">DSM 29317</strain>
    </source>
</reference>
<proteinExistence type="predicted"/>
<comment type="caution">
    <text evidence="1">The sequence shown here is derived from an EMBL/GenBank/DDBJ whole genome shotgun (WGS) entry which is preliminary data.</text>
</comment>
<accession>A0A497ZK81</accession>
<name>A0A497ZK81_9RHOB</name>
<evidence type="ECO:0000313" key="2">
    <source>
        <dbReference type="Proteomes" id="UP000271700"/>
    </source>
</evidence>
<protein>
    <submittedName>
        <fullName evidence="1">Uncharacterized protein</fullName>
    </submittedName>
</protein>